<proteinExistence type="inferred from homology"/>
<keyword evidence="6" id="KW-1185">Reference proteome</keyword>
<accession>A0A9P9DXV2</accession>
<dbReference type="OrthoDB" id="408631at2759"/>
<dbReference type="SUPFAM" id="SSF53474">
    <property type="entry name" value="alpha/beta-Hydrolases"/>
    <property type="match status" value="1"/>
</dbReference>
<dbReference type="InterPro" id="IPR029058">
    <property type="entry name" value="AB_hydrolase_fold"/>
</dbReference>
<dbReference type="InterPro" id="IPR019826">
    <property type="entry name" value="Carboxylesterase_B_AS"/>
</dbReference>
<dbReference type="InterPro" id="IPR002018">
    <property type="entry name" value="CarbesteraseB"/>
</dbReference>
<dbReference type="PROSITE" id="PS00122">
    <property type="entry name" value="CARBOXYLESTERASE_B_1"/>
    <property type="match status" value="1"/>
</dbReference>
<dbReference type="InterPro" id="IPR019819">
    <property type="entry name" value="Carboxylesterase_B_CS"/>
</dbReference>
<dbReference type="GO" id="GO:0016787">
    <property type="term" value="F:hydrolase activity"/>
    <property type="evidence" value="ECO:0007669"/>
    <property type="project" value="UniProtKB-KW"/>
</dbReference>
<dbReference type="EC" id="3.1.1.-" evidence="3"/>
<comment type="caution">
    <text evidence="5">The sequence shown here is derived from an EMBL/GenBank/DDBJ whole genome shotgun (WGS) entry which is preliminary data.</text>
</comment>
<gene>
    <name evidence="5" type="ORF">B0J11DRAFT_461070</name>
</gene>
<comment type="similarity">
    <text evidence="1 3">Belongs to the type-B carboxylesterase/lipase family.</text>
</comment>
<dbReference type="Proteomes" id="UP000700596">
    <property type="component" value="Unassembled WGS sequence"/>
</dbReference>
<evidence type="ECO:0000256" key="2">
    <source>
        <dbReference type="ARBA" id="ARBA00022801"/>
    </source>
</evidence>
<dbReference type="PROSITE" id="PS00941">
    <property type="entry name" value="CARBOXYLESTERASE_B_2"/>
    <property type="match status" value="1"/>
</dbReference>
<dbReference type="Pfam" id="PF00135">
    <property type="entry name" value="COesterase"/>
    <property type="match status" value="1"/>
</dbReference>
<dbReference type="AlphaFoldDB" id="A0A9P9DXV2"/>
<dbReference type="PANTHER" id="PTHR11559">
    <property type="entry name" value="CARBOXYLESTERASE"/>
    <property type="match status" value="1"/>
</dbReference>
<keyword evidence="2 3" id="KW-0378">Hydrolase</keyword>
<evidence type="ECO:0000259" key="4">
    <source>
        <dbReference type="Pfam" id="PF00135"/>
    </source>
</evidence>
<organism evidence="5 6">
    <name type="scientific">Dendryphion nanum</name>
    <dbReference type="NCBI Taxonomy" id="256645"/>
    <lineage>
        <taxon>Eukaryota</taxon>
        <taxon>Fungi</taxon>
        <taxon>Dikarya</taxon>
        <taxon>Ascomycota</taxon>
        <taxon>Pezizomycotina</taxon>
        <taxon>Dothideomycetes</taxon>
        <taxon>Pleosporomycetidae</taxon>
        <taxon>Pleosporales</taxon>
        <taxon>Torulaceae</taxon>
        <taxon>Dendryphion</taxon>
    </lineage>
</organism>
<evidence type="ECO:0000313" key="5">
    <source>
        <dbReference type="EMBL" id="KAH7127253.1"/>
    </source>
</evidence>
<evidence type="ECO:0000256" key="1">
    <source>
        <dbReference type="ARBA" id="ARBA00005964"/>
    </source>
</evidence>
<protein>
    <recommendedName>
        <fullName evidence="3">Carboxylic ester hydrolase</fullName>
        <ecNumber evidence="3">3.1.1.-</ecNumber>
    </recommendedName>
</protein>
<feature type="domain" description="Carboxylesterase type B" evidence="4">
    <location>
        <begin position="44"/>
        <end position="509"/>
    </location>
</feature>
<name>A0A9P9DXV2_9PLEO</name>
<evidence type="ECO:0000313" key="6">
    <source>
        <dbReference type="Proteomes" id="UP000700596"/>
    </source>
</evidence>
<sequence>MHLIKLLAAQTLYHGFNHGFQDSGLFPAVDLGYEIHHASTFSAAGYYNFSNIRYAKPPLRDLRFRAPQPPEVNRSVIQDGSYGRACLQAVPAWATSQSTAGFKFLTQGEDCLFLDVFVPTEVFNRTGRISGAPVLVWLYGGGNVYGAKDYQTDPYGLMLRAQKNSPDGIIFVAMNYRLGAFGWLTGPTFQKDGTANAGLHDQRMALEWVQKYIHLFGGDKSRVTVMGFSAGGGSILHQLTAYGGRSPAPFQRAIPQSPVWIPLPSPSRQEAIFQAFLDAANVSSLMALRSLPSEELMLANAALVSRSLHRQFTFGPAVDGDFVTQDPKQLLIHGQFDHDVHLLTSHTSNEGKTFAPPNLTSDAAYDDFIQAFYPSANDETLEYISTVLYPPVFNTSLYATNSGRAALTISDTIVDCNTATVSSAYHNQTYAYLFAVSPGAHGQDLPYTFYHEGSATSAAVTNTAVARIIQDYITSFAISGRPTTSVANAPDVGLYGANAAILSLDDNGIAQTRDPAANQRCDWWKLVLLS</sequence>
<dbReference type="InterPro" id="IPR050309">
    <property type="entry name" value="Type-B_Carboxylest/Lipase"/>
</dbReference>
<dbReference type="EMBL" id="JAGMWT010000006">
    <property type="protein sequence ID" value="KAH7127253.1"/>
    <property type="molecule type" value="Genomic_DNA"/>
</dbReference>
<reference evidence="5" key="1">
    <citation type="journal article" date="2021" name="Nat. Commun.">
        <title>Genetic determinants of endophytism in the Arabidopsis root mycobiome.</title>
        <authorList>
            <person name="Mesny F."/>
            <person name="Miyauchi S."/>
            <person name="Thiergart T."/>
            <person name="Pickel B."/>
            <person name="Atanasova L."/>
            <person name="Karlsson M."/>
            <person name="Huettel B."/>
            <person name="Barry K.W."/>
            <person name="Haridas S."/>
            <person name="Chen C."/>
            <person name="Bauer D."/>
            <person name="Andreopoulos W."/>
            <person name="Pangilinan J."/>
            <person name="LaButti K."/>
            <person name="Riley R."/>
            <person name="Lipzen A."/>
            <person name="Clum A."/>
            <person name="Drula E."/>
            <person name="Henrissat B."/>
            <person name="Kohler A."/>
            <person name="Grigoriev I.V."/>
            <person name="Martin F.M."/>
            <person name="Hacquard S."/>
        </authorList>
    </citation>
    <scope>NUCLEOTIDE SEQUENCE</scope>
    <source>
        <strain evidence="5">MPI-CAGE-CH-0243</strain>
    </source>
</reference>
<dbReference type="Gene3D" id="3.40.50.1820">
    <property type="entry name" value="alpha/beta hydrolase"/>
    <property type="match status" value="1"/>
</dbReference>
<evidence type="ECO:0000256" key="3">
    <source>
        <dbReference type="RuleBase" id="RU361235"/>
    </source>
</evidence>